<evidence type="ECO:0000313" key="4">
    <source>
        <dbReference type="EMBL" id="BBO68048.1"/>
    </source>
</evidence>
<evidence type="ECO:0000313" key="5">
    <source>
        <dbReference type="Proteomes" id="UP000427906"/>
    </source>
</evidence>
<keyword evidence="1" id="KW-0285">Flavoprotein</keyword>
<name>A0A5K7YG57_9BACT</name>
<keyword evidence="2" id="KW-0288">FMN</keyword>
<keyword evidence="5" id="KW-1185">Reference proteome</keyword>
<proteinExistence type="predicted"/>
<gene>
    <name evidence="4" type="ORF">DSCA_19780</name>
</gene>
<sequence>MKSNRLSKLIGIDYPLFLGPMRLITLGEMAAAVSNSGGFGQIAASGLSPDRLREEIDKAHRRTDRPFGVNIPIYRKNAIDQLEVCTQCGIRTITTSAGNPTRIIELLRNSGVKVLHKVSSVEMALKAESAGVDAVIATGHEAGGHVGRDGATTFCLVPMLVDALQIPVIAAGGIADARGLVAAFAFGAEGVEVGTRFVATDKAPVPDFFKELLIMARSQSTTLLGKNAMPIRVLKNKAAVSILNPVKSEEDRQIQGDAADRQYIQSGGDADSAIMPAGQIAGLIQNVKDIGAVFPEMIEAAHTISERVFKNFQRER</sequence>
<reference evidence="4 5" key="1">
    <citation type="submission" date="2019-11" db="EMBL/GenBank/DDBJ databases">
        <title>Comparative genomics of hydrocarbon-degrading Desulfosarcina strains.</title>
        <authorList>
            <person name="Watanabe M."/>
            <person name="Kojima H."/>
            <person name="Fukui M."/>
        </authorList>
    </citation>
    <scope>NUCLEOTIDE SEQUENCE [LARGE SCALE GENOMIC DNA]</scope>
    <source>
        <strain evidence="4 5">PL12</strain>
    </source>
</reference>
<evidence type="ECO:0000256" key="3">
    <source>
        <dbReference type="ARBA" id="ARBA00023002"/>
    </source>
</evidence>
<dbReference type="InterPro" id="IPR004136">
    <property type="entry name" value="NMO"/>
</dbReference>
<dbReference type="InterPro" id="IPR013785">
    <property type="entry name" value="Aldolase_TIM"/>
</dbReference>
<dbReference type="SUPFAM" id="SSF51412">
    <property type="entry name" value="Inosine monophosphate dehydrogenase (IMPDH)"/>
    <property type="match status" value="1"/>
</dbReference>
<dbReference type="OrthoDB" id="9778912at2"/>
<dbReference type="GO" id="GO:0051213">
    <property type="term" value="F:dioxygenase activity"/>
    <property type="evidence" value="ECO:0007669"/>
    <property type="project" value="UniProtKB-KW"/>
</dbReference>
<evidence type="ECO:0000256" key="2">
    <source>
        <dbReference type="ARBA" id="ARBA00022643"/>
    </source>
</evidence>
<dbReference type="KEGG" id="dalk:DSCA_19780"/>
<dbReference type="PANTHER" id="PTHR32332">
    <property type="entry name" value="2-NITROPROPANE DIOXYGENASE"/>
    <property type="match status" value="1"/>
</dbReference>
<dbReference type="Proteomes" id="UP000427906">
    <property type="component" value="Chromosome"/>
</dbReference>
<protein>
    <submittedName>
        <fullName evidence="4">2-nitropropane dioxygenase</fullName>
    </submittedName>
</protein>
<dbReference type="Pfam" id="PF03060">
    <property type="entry name" value="NMO"/>
    <property type="match status" value="1"/>
</dbReference>
<dbReference type="CDD" id="cd04730">
    <property type="entry name" value="NPD_like"/>
    <property type="match status" value="1"/>
</dbReference>
<keyword evidence="4" id="KW-0223">Dioxygenase</keyword>
<accession>A0A5K7YG57</accession>
<dbReference type="PANTHER" id="PTHR32332:SF20">
    <property type="entry name" value="2-NITROPROPANE DIOXYGENASE-LIKE PROTEIN"/>
    <property type="match status" value="1"/>
</dbReference>
<keyword evidence="3" id="KW-0560">Oxidoreductase</keyword>
<evidence type="ECO:0000256" key="1">
    <source>
        <dbReference type="ARBA" id="ARBA00022630"/>
    </source>
</evidence>
<dbReference type="EMBL" id="AP021874">
    <property type="protein sequence ID" value="BBO68048.1"/>
    <property type="molecule type" value="Genomic_DNA"/>
</dbReference>
<dbReference type="Gene3D" id="3.20.20.70">
    <property type="entry name" value="Aldolase class I"/>
    <property type="match status" value="1"/>
</dbReference>
<organism evidence="4 5">
    <name type="scientific">Desulfosarcina alkanivorans</name>
    <dbReference type="NCBI Taxonomy" id="571177"/>
    <lineage>
        <taxon>Bacteria</taxon>
        <taxon>Pseudomonadati</taxon>
        <taxon>Thermodesulfobacteriota</taxon>
        <taxon>Desulfobacteria</taxon>
        <taxon>Desulfobacterales</taxon>
        <taxon>Desulfosarcinaceae</taxon>
        <taxon>Desulfosarcina</taxon>
    </lineage>
</organism>
<dbReference type="RefSeq" id="WP_155316248.1">
    <property type="nucleotide sequence ID" value="NZ_AP021874.1"/>
</dbReference>
<dbReference type="AlphaFoldDB" id="A0A5K7YG57"/>
<dbReference type="GO" id="GO:0018580">
    <property type="term" value="F:nitronate monooxygenase activity"/>
    <property type="evidence" value="ECO:0007669"/>
    <property type="project" value="InterPro"/>
</dbReference>